<dbReference type="Pfam" id="PF13499">
    <property type="entry name" value="EF-hand_7"/>
    <property type="match status" value="3"/>
</dbReference>
<name>A0A9P1I457_9PELO</name>
<proteinExistence type="predicted"/>
<keyword evidence="4" id="KW-1185">Reference proteome</keyword>
<evidence type="ECO:0000313" key="4">
    <source>
        <dbReference type="Proteomes" id="UP001152747"/>
    </source>
</evidence>
<accession>A0A9P1I457</accession>
<dbReference type="PROSITE" id="PS50222">
    <property type="entry name" value="EF_HAND_2"/>
    <property type="match status" value="3"/>
</dbReference>
<organism evidence="3 4">
    <name type="scientific">Caenorhabditis angaria</name>
    <dbReference type="NCBI Taxonomy" id="860376"/>
    <lineage>
        <taxon>Eukaryota</taxon>
        <taxon>Metazoa</taxon>
        <taxon>Ecdysozoa</taxon>
        <taxon>Nematoda</taxon>
        <taxon>Chromadorea</taxon>
        <taxon>Rhabditida</taxon>
        <taxon>Rhabditina</taxon>
        <taxon>Rhabditomorpha</taxon>
        <taxon>Rhabditoidea</taxon>
        <taxon>Rhabditidae</taxon>
        <taxon>Peloderinae</taxon>
        <taxon>Caenorhabditis</taxon>
    </lineage>
</organism>
<dbReference type="GO" id="GO:0005783">
    <property type="term" value="C:endoplasmic reticulum"/>
    <property type="evidence" value="ECO:0007669"/>
    <property type="project" value="TreeGrafter"/>
</dbReference>
<dbReference type="PROSITE" id="PS00018">
    <property type="entry name" value="EF_HAND_1"/>
    <property type="match status" value="5"/>
</dbReference>
<gene>
    <name evidence="3" type="ORF">CAMP_LOCUS804</name>
</gene>
<evidence type="ECO:0000313" key="3">
    <source>
        <dbReference type="EMBL" id="CAI5438167.1"/>
    </source>
</evidence>
<dbReference type="SMART" id="SM00054">
    <property type="entry name" value="EFh"/>
    <property type="match status" value="5"/>
</dbReference>
<evidence type="ECO:0000256" key="1">
    <source>
        <dbReference type="ARBA" id="ARBA00022837"/>
    </source>
</evidence>
<feature type="domain" description="EF-hand" evidence="2">
    <location>
        <begin position="117"/>
        <end position="152"/>
    </location>
</feature>
<dbReference type="SUPFAM" id="SSF47473">
    <property type="entry name" value="EF-hand"/>
    <property type="match status" value="2"/>
</dbReference>
<dbReference type="InterPro" id="IPR002048">
    <property type="entry name" value="EF_hand_dom"/>
</dbReference>
<dbReference type="PANTHER" id="PTHR10827">
    <property type="entry name" value="RETICULOCALBIN"/>
    <property type="match status" value="1"/>
</dbReference>
<dbReference type="InterPro" id="IPR011992">
    <property type="entry name" value="EF-hand-dom_pair"/>
</dbReference>
<dbReference type="OrthoDB" id="293868at2759"/>
<feature type="domain" description="EF-hand" evidence="2">
    <location>
        <begin position="38"/>
        <end position="73"/>
    </location>
</feature>
<protein>
    <recommendedName>
        <fullName evidence="2">EF-hand domain-containing protein</fullName>
    </recommendedName>
</protein>
<dbReference type="Gene3D" id="1.10.238.10">
    <property type="entry name" value="EF-hand"/>
    <property type="match status" value="3"/>
</dbReference>
<dbReference type="PANTHER" id="PTHR10827:SF95">
    <property type="entry name" value="LD34388P"/>
    <property type="match status" value="1"/>
</dbReference>
<sequence length="279" mass="31768">MLKIVFLALLVAAEKERLDDGAISPKNSGKIPRITENSGNENVKEFFDGLDTNKDGFLDFDEILEWIVQSYATVDKREAHERMSEMDVNGDGFVSWEEYSSDSFSDEELANNKDDQILLEQDRKYFKAADVNQDGKLDIKELAAFNNPENYPHMHDVILEATLVEKDSNGDGAIDLNEYLGEIAVQKYNEWHEIEKERFMAEYDKNGDGKLTGDEIRHWLLPDSTIIGSAEAKHILTAADDNKDSKLSYEEVLQNKDVFAKSDASHDNDLSHLYPHEEL</sequence>
<dbReference type="AlphaFoldDB" id="A0A9P1I457"/>
<evidence type="ECO:0000259" key="2">
    <source>
        <dbReference type="PROSITE" id="PS50222"/>
    </source>
</evidence>
<dbReference type="EMBL" id="CANHGI010000001">
    <property type="protein sequence ID" value="CAI5438167.1"/>
    <property type="molecule type" value="Genomic_DNA"/>
</dbReference>
<comment type="caution">
    <text evidence="3">The sequence shown here is derived from an EMBL/GenBank/DDBJ whole genome shotgun (WGS) entry which is preliminary data.</text>
</comment>
<reference evidence="3" key="1">
    <citation type="submission" date="2022-11" db="EMBL/GenBank/DDBJ databases">
        <authorList>
            <person name="Kikuchi T."/>
        </authorList>
    </citation>
    <scope>NUCLEOTIDE SEQUENCE</scope>
    <source>
        <strain evidence="3">PS1010</strain>
    </source>
</reference>
<keyword evidence="1" id="KW-0106">Calcium</keyword>
<dbReference type="GO" id="GO:0005509">
    <property type="term" value="F:calcium ion binding"/>
    <property type="evidence" value="ECO:0007669"/>
    <property type="project" value="InterPro"/>
</dbReference>
<dbReference type="Proteomes" id="UP001152747">
    <property type="component" value="Unassembled WGS sequence"/>
</dbReference>
<feature type="domain" description="EF-hand" evidence="2">
    <location>
        <begin position="191"/>
        <end position="226"/>
    </location>
</feature>
<dbReference type="InterPro" id="IPR018247">
    <property type="entry name" value="EF_Hand_1_Ca_BS"/>
</dbReference>